<dbReference type="AlphaFoldDB" id="A0A7W4Z8H3"/>
<protein>
    <submittedName>
        <fullName evidence="1">Uncharacterized protein</fullName>
    </submittedName>
</protein>
<dbReference type="EMBL" id="JACHWZ010000001">
    <property type="protein sequence ID" value="MBB3059219.1"/>
    <property type="molecule type" value="Genomic_DNA"/>
</dbReference>
<proteinExistence type="predicted"/>
<reference evidence="1 2" key="1">
    <citation type="submission" date="2020-08" db="EMBL/GenBank/DDBJ databases">
        <title>Genomic Encyclopedia of Type Strains, Phase III (KMG-III): the genomes of soil and plant-associated and newly described type strains.</title>
        <authorList>
            <person name="Whitman W."/>
        </authorList>
    </citation>
    <scope>NUCLEOTIDE SEQUENCE [LARGE SCALE GENOMIC DNA]</scope>
    <source>
        <strain evidence="1 2">CECT 8799</strain>
    </source>
</reference>
<name>A0A7W4Z8H3_9GAMM</name>
<dbReference type="Proteomes" id="UP000535937">
    <property type="component" value="Unassembled WGS sequence"/>
</dbReference>
<keyword evidence="2" id="KW-1185">Reference proteome</keyword>
<evidence type="ECO:0000313" key="1">
    <source>
        <dbReference type="EMBL" id="MBB3059219.1"/>
    </source>
</evidence>
<sequence length="34" mass="3958">MPNFIPHNYDQVAMIAINLRDQYSSVSLNRLYSS</sequence>
<gene>
    <name evidence="1" type="ORF">FHS09_000020</name>
</gene>
<evidence type="ECO:0000313" key="2">
    <source>
        <dbReference type="Proteomes" id="UP000535937"/>
    </source>
</evidence>
<comment type="caution">
    <text evidence="1">The sequence shown here is derived from an EMBL/GenBank/DDBJ whole genome shotgun (WGS) entry which is preliminary data.</text>
</comment>
<organism evidence="1 2">
    <name type="scientific">Microbulbifer rhizosphaerae</name>
    <dbReference type="NCBI Taxonomy" id="1562603"/>
    <lineage>
        <taxon>Bacteria</taxon>
        <taxon>Pseudomonadati</taxon>
        <taxon>Pseudomonadota</taxon>
        <taxon>Gammaproteobacteria</taxon>
        <taxon>Cellvibrionales</taxon>
        <taxon>Microbulbiferaceae</taxon>
        <taxon>Microbulbifer</taxon>
    </lineage>
</organism>
<accession>A0A7W4Z8H3</accession>